<comment type="caution">
    <text evidence="4">The sequence shown here is derived from an EMBL/GenBank/DDBJ whole genome shotgun (WGS) entry which is preliminary data.</text>
</comment>
<dbReference type="PANTHER" id="PTHR45348">
    <property type="entry name" value="HYPOTHETICAL OXIDOREDUCTASE (EUROFUNG)"/>
    <property type="match status" value="1"/>
</dbReference>
<name>A0ABR4G340_9EURO</name>
<evidence type="ECO:0000259" key="3">
    <source>
        <dbReference type="SMART" id="SM00829"/>
    </source>
</evidence>
<comment type="similarity">
    <text evidence="1">Belongs to the zinc-containing alcohol dehydrogenase family.</text>
</comment>
<dbReference type="InterPro" id="IPR020843">
    <property type="entry name" value="ER"/>
</dbReference>
<dbReference type="Pfam" id="PF00107">
    <property type="entry name" value="ADH_zinc_N"/>
    <property type="match status" value="1"/>
</dbReference>
<dbReference type="InterPro" id="IPR036291">
    <property type="entry name" value="NAD(P)-bd_dom_sf"/>
</dbReference>
<dbReference type="EMBL" id="JBFTWV010000058">
    <property type="protein sequence ID" value="KAL2793436.1"/>
    <property type="molecule type" value="Genomic_DNA"/>
</dbReference>
<dbReference type="CDD" id="cd08249">
    <property type="entry name" value="enoyl_reductase_like"/>
    <property type="match status" value="1"/>
</dbReference>
<feature type="domain" description="Enoyl reductase (ER)" evidence="3">
    <location>
        <begin position="20"/>
        <end position="380"/>
    </location>
</feature>
<dbReference type="Gene3D" id="3.90.180.10">
    <property type="entry name" value="Medium-chain alcohol dehydrogenases, catalytic domain"/>
    <property type="match status" value="1"/>
</dbReference>
<dbReference type="InterPro" id="IPR013154">
    <property type="entry name" value="ADH-like_N"/>
</dbReference>
<proteinExistence type="inferred from homology"/>
<keyword evidence="2" id="KW-0560">Oxidoreductase</keyword>
<evidence type="ECO:0000313" key="5">
    <source>
        <dbReference type="Proteomes" id="UP001610563"/>
    </source>
</evidence>
<dbReference type="InterPro" id="IPR013149">
    <property type="entry name" value="ADH-like_C"/>
</dbReference>
<organism evidence="4 5">
    <name type="scientific">Aspergillus keveii</name>
    <dbReference type="NCBI Taxonomy" id="714993"/>
    <lineage>
        <taxon>Eukaryota</taxon>
        <taxon>Fungi</taxon>
        <taxon>Dikarya</taxon>
        <taxon>Ascomycota</taxon>
        <taxon>Pezizomycotina</taxon>
        <taxon>Eurotiomycetes</taxon>
        <taxon>Eurotiomycetidae</taxon>
        <taxon>Eurotiales</taxon>
        <taxon>Aspergillaceae</taxon>
        <taxon>Aspergillus</taxon>
        <taxon>Aspergillus subgen. Nidulantes</taxon>
    </lineage>
</organism>
<dbReference type="SMART" id="SM00829">
    <property type="entry name" value="PKS_ER"/>
    <property type="match status" value="1"/>
</dbReference>
<keyword evidence="5" id="KW-1185">Reference proteome</keyword>
<dbReference type="Proteomes" id="UP001610563">
    <property type="component" value="Unassembled WGS sequence"/>
</dbReference>
<sequence length="383" mass="40897">MTTNPAYSLPPPNHAALLTGLNARPLSIEETADRYPNENELVVRVHAVAINQIDWKMQDEPWTDFKYPLILGVDVAGEVVHVGSEVNHNTQAKGLHSLGVGDRVAGHALRLATGDNRHAAFQEYAVLWNNMTVKIPSGMSYERAAVLPLGVSTASAALFQQAPAGMGLEFPTVDQGQRDEVSATRAAVLVWGATSSVGSNAVQMAAAAGYDVIAAASRANFETVRRLGARVVIDYRGSGEEVVKQVREALVRGGHLVGIFDAIGAKNSIGPILKIFEADLPIQAVKRVHTTGDGVDDDWKLTLPKGVEVLPIQAIDIRGEEGDDRAETVGWKIYRDFLPRALAAGKYESYPEPAVAGEGLGSIQAALETSKKGRGGKVVVTIE</sequence>
<dbReference type="Gene3D" id="3.40.50.720">
    <property type="entry name" value="NAD(P)-binding Rossmann-like Domain"/>
    <property type="match status" value="1"/>
</dbReference>
<evidence type="ECO:0000256" key="1">
    <source>
        <dbReference type="ARBA" id="ARBA00008072"/>
    </source>
</evidence>
<gene>
    <name evidence="4" type="ORF">BJX66DRAFT_351767</name>
</gene>
<protein>
    <submittedName>
        <fullName evidence="4">Chaperonin 10-like protein</fullName>
    </submittedName>
</protein>
<dbReference type="InterPro" id="IPR047122">
    <property type="entry name" value="Trans-enoyl_RdTase-like"/>
</dbReference>
<reference evidence="4 5" key="1">
    <citation type="submission" date="2024-07" db="EMBL/GenBank/DDBJ databases">
        <title>Section-level genome sequencing and comparative genomics of Aspergillus sections Usti and Cavernicolus.</title>
        <authorList>
            <consortium name="Lawrence Berkeley National Laboratory"/>
            <person name="Nybo J.L."/>
            <person name="Vesth T.C."/>
            <person name="Theobald S."/>
            <person name="Frisvad J.C."/>
            <person name="Larsen T.O."/>
            <person name="Kjaerboelling I."/>
            <person name="Rothschild-Mancinelli K."/>
            <person name="Lyhne E.K."/>
            <person name="Kogle M.E."/>
            <person name="Barry K."/>
            <person name="Clum A."/>
            <person name="Na H."/>
            <person name="Ledsgaard L."/>
            <person name="Lin J."/>
            <person name="Lipzen A."/>
            <person name="Kuo A."/>
            <person name="Riley R."/>
            <person name="Mondo S."/>
            <person name="Labutti K."/>
            <person name="Haridas S."/>
            <person name="Pangalinan J."/>
            <person name="Salamov A.A."/>
            <person name="Simmons B.A."/>
            <person name="Magnuson J.K."/>
            <person name="Chen J."/>
            <person name="Drula E."/>
            <person name="Henrissat B."/>
            <person name="Wiebenga A."/>
            <person name="Lubbers R.J."/>
            <person name="Gomes A.C."/>
            <person name="Makela M.R."/>
            <person name="Stajich J."/>
            <person name="Grigoriev I.V."/>
            <person name="Mortensen U.H."/>
            <person name="De Vries R.P."/>
            <person name="Baker S.E."/>
            <person name="Andersen M.R."/>
        </authorList>
    </citation>
    <scope>NUCLEOTIDE SEQUENCE [LARGE SCALE GENOMIC DNA]</scope>
    <source>
        <strain evidence="4 5">CBS 209.92</strain>
    </source>
</reference>
<dbReference type="Pfam" id="PF08240">
    <property type="entry name" value="ADH_N"/>
    <property type="match status" value="1"/>
</dbReference>
<accession>A0ABR4G340</accession>
<dbReference type="SUPFAM" id="SSF51735">
    <property type="entry name" value="NAD(P)-binding Rossmann-fold domains"/>
    <property type="match status" value="1"/>
</dbReference>
<dbReference type="PANTHER" id="PTHR45348:SF2">
    <property type="entry name" value="ZINC-TYPE ALCOHOL DEHYDROGENASE-LIKE PROTEIN C2E1P3.01"/>
    <property type="match status" value="1"/>
</dbReference>
<evidence type="ECO:0000256" key="2">
    <source>
        <dbReference type="ARBA" id="ARBA00023002"/>
    </source>
</evidence>
<dbReference type="SUPFAM" id="SSF50129">
    <property type="entry name" value="GroES-like"/>
    <property type="match status" value="1"/>
</dbReference>
<evidence type="ECO:0000313" key="4">
    <source>
        <dbReference type="EMBL" id="KAL2793436.1"/>
    </source>
</evidence>
<dbReference type="InterPro" id="IPR011032">
    <property type="entry name" value="GroES-like_sf"/>
</dbReference>